<organism evidence="1 2">
    <name type="scientific">Symmachiella macrocystis</name>
    <dbReference type="NCBI Taxonomy" id="2527985"/>
    <lineage>
        <taxon>Bacteria</taxon>
        <taxon>Pseudomonadati</taxon>
        <taxon>Planctomycetota</taxon>
        <taxon>Planctomycetia</taxon>
        <taxon>Planctomycetales</taxon>
        <taxon>Planctomycetaceae</taxon>
        <taxon>Symmachiella</taxon>
    </lineage>
</organism>
<accession>A0A5C6BLI5</accession>
<evidence type="ECO:0000313" key="2">
    <source>
        <dbReference type="Proteomes" id="UP000320735"/>
    </source>
</evidence>
<dbReference type="EMBL" id="SJPP01000001">
    <property type="protein sequence ID" value="TWU12875.1"/>
    <property type="molecule type" value="Genomic_DNA"/>
</dbReference>
<gene>
    <name evidence="1" type="ORF">CA54_17010</name>
</gene>
<dbReference type="RefSeq" id="WP_146370291.1">
    <property type="nucleotide sequence ID" value="NZ_SJPP01000001.1"/>
</dbReference>
<comment type="caution">
    <text evidence="1">The sequence shown here is derived from an EMBL/GenBank/DDBJ whole genome shotgun (WGS) entry which is preliminary data.</text>
</comment>
<protein>
    <submittedName>
        <fullName evidence="1">Uncharacterized protein</fullName>
    </submittedName>
</protein>
<proteinExistence type="predicted"/>
<evidence type="ECO:0000313" key="1">
    <source>
        <dbReference type="EMBL" id="TWU12875.1"/>
    </source>
</evidence>
<name>A0A5C6BLI5_9PLAN</name>
<reference evidence="1 2" key="1">
    <citation type="submission" date="2019-02" db="EMBL/GenBank/DDBJ databases">
        <title>Deep-cultivation of Planctomycetes and their phenomic and genomic characterization uncovers novel biology.</title>
        <authorList>
            <person name="Wiegand S."/>
            <person name="Jogler M."/>
            <person name="Boedeker C."/>
            <person name="Pinto D."/>
            <person name="Vollmers J."/>
            <person name="Rivas-Marin E."/>
            <person name="Kohn T."/>
            <person name="Peeters S.H."/>
            <person name="Heuer A."/>
            <person name="Rast P."/>
            <person name="Oberbeckmann S."/>
            <person name="Bunk B."/>
            <person name="Jeske O."/>
            <person name="Meyerdierks A."/>
            <person name="Storesund J.E."/>
            <person name="Kallscheuer N."/>
            <person name="Luecker S."/>
            <person name="Lage O.M."/>
            <person name="Pohl T."/>
            <person name="Merkel B.J."/>
            <person name="Hornburger P."/>
            <person name="Mueller R.-W."/>
            <person name="Bruemmer F."/>
            <person name="Labrenz M."/>
            <person name="Spormann A.M."/>
            <person name="Op Den Camp H."/>
            <person name="Overmann J."/>
            <person name="Amann R."/>
            <person name="Jetten M.S.M."/>
            <person name="Mascher T."/>
            <person name="Medema M.H."/>
            <person name="Devos D.P."/>
            <person name="Kaster A.-K."/>
            <person name="Ovreas L."/>
            <person name="Rohde M."/>
            <person name="Galperin M.Y."/>
            <person name="Jogler C."/>
        </authorList>
    </citation>
    <scope>NUCLEOTIDE SEQUENCE [LARGE SCALE GENOMIC DNA]</scope>
    <source>
        <strain evidence="1 2">CA54</strain>
    </source>
</reference>
<sequence length="154" mass="15715">MHIDTMFPAPYLRAAELQGQEPGLTISGVAIEKVAQNEEKPVLHFQEGCKGLVLNKTNAKTLAAAYGPDTAGWGERPIVLFVTQTQRPSGEPCEGIRLRVPVAAPPAAALPAGAGVMLGGQLPGQAAALPRGVPVAPAGPPAGAVPAFPDGIPF</sequence>
<keyword evidence="2" id="KW-1185">Reference proteome</keyword>
<dbReference type="AlphaFoldDB" id="A0A5C6BLI5"/>
<dbReference type="OrthoDB" id="9095988at2"/>
<dbReference type="Proteomes" id="UP000320735">
    <property type="component" value="Unassembled WGS sequence"/>
</dbReference>